<feature type="transmembrane region" description="Helical" evidence="1">
    <location>
        <begin position="38"/>
        <end position="58"/>
    </location>
</feature>
<proteinExistence type="predicted"/>
<keyword evidence="1" id="KW-1133">Transmembrane helix</keyword>
<feature type="transmembrane region" description="Helical" evidence="1">
    <location>
        <begin position="12"/>
        <end position="32"/>
    </location>
</feature>
<keyword evidence="3" id="KW-1185">Reference proteome</keyword>
<dbReference type="Proteomes" id="UP001317705">
    <property type="component" value="Chromosome"/>
</dbReference>
<keyword evidence="1" id="KW-0812">Transmembrane</keyword>
<evidence type="ECO:0000313" key="3">
    <source>
        <dbReference type="Proteomes" id="UP001317705"/>
    </source>
</evidence>
<reference evidence="2 3" key="1">
    <citation type="submission" date="2022-12" db="EMBL/GenBank/DDBJ databases">
        <title>Polyphasic characterization of Geotalea uranireducens NIT-SL11 newly isolated from a complex of sewage sludge and microbially reduced graphene oxide.</title>
        <authorList>
            <person name="Xie L."/>
            <person name="Yoshida N."/>
            <person name="Meng L."/>
        </authorList>
    </citation>
    <scope>NUCLEOTIDE SEQUENCE [LARGE SCALE GENOMIC DNA]</scope>
    <source>
        <strain evidence="2 3">NIT-SL11</strain>
    </source>
</reference>
<protein>
    <submittedName>
        <fullName evidence="2">Uncharacterized protein</fullName>
    </submittedName>
</protein>
<name>A0ABM8EN94_9BACT</name>
<accession>A0ABM8EN94</accession>
<sequence length="92" mass="10629">MDDKEKQEISLIGRLLSLEALIVVMGIISLGYGIYNRALVNIFWGVLILIGAVVLGFVRKKDWKQHWAEQEELQRRRAALAKERKERDHDGN</sequence>
<keyword evidence="1" id="KW-0472">Membrane</keyword>
<gene>
    <name evidence="2" type="ORF">GURASL_29850</name>
</gene>
<evidence type="ECO:0000256" key="1">
    <source>
        <dbReference type="SAM" id="Phobius"/>
    </source>
</evidence>
<evidence type="ECO:0000313" key="2">
    <source>
        <dbReference type="EMBL" id="BDV44062.1"/>
    </source>
</evidence>
<dbReference type="RefSeq" id="WP_282000174.1">
    <property type="nucleotide sequence ID" value="NZ_AP027151.1"/>
</dbReference>
<dbReference type="EMBL" id="AP027151">
    <property type="protein sequence ID" value="BDV44062.1"/>
    <property type="molecule type" value="Genomic_DNA"/>
</dbReference>
<organism evidence="2 3">
    <name type="scientific">Geotalea uraniireducens</name>
    <dbReference type="NCBI Taxonomy" id="351604"/>
    <lineage>
        <taxon>Bacteria</taxon>
        <taxon>Pseudomonadati</taxon>
        <taxon>Thermodesulfobacteriota</taxon>
        <taxon>Desulfuromonadia</taxon>
        <taxon>Geobacterales</taxon>
        <taxon>Geobacteraceae</taxon>
        <taxon>Geotalea</taxon>
    </lineage>
</organism>